<organism evidence="1 2">
    <name type="scientific">Armillaria solidipes</name>
    <dbReference type="NCBI Taxonomy" id="1076256"/>
    <lineage>
        <taxon>Eukaryota</taxon>
        <taxon>Fungi</taxon>
        <taxon>Dikarya</taxon>
        <taxon>Basidiomycota</taxon>
        <taxon>Agaricomycotina</taxon>
        <taxon>Agaricomycetes</taxon>
        <taxon>Agaricomycetidae</taxon>
        <taxon>Agaricales</taxon>
        <taxon>Marasmiineae</taxon>
        <taxon>Physalacriaceae</taxon>
        <taxon>Armillaria</taxon>
    </lineage>
</organism>
<dbReference type="SUPFAM" id="SSF52047">
    <property type="entry name" value="RNI-like"/>
    <property type="match status" value="1"/>
</dbReference>
<evidence type="ECO:0000313" key="2">
    <source>
        <dbReference type="Proteomes" id="UP000218334"/>
    </source>
</evidence>
<keyword evidence="2" id="KW-1185">Reference proteome</keyword>
<dbReference type="EMBL" id="KZ293450">
    <property type="protein sequence ID" value="PBK64724.1"/>
    <property type="molecule type" value="Genomic_DNA"/>
</dbReference>
<evidence type="ECO:0000313" key="1">
    <source>
        <dbReference type="EMBL" id="PBK64724.1"/>
    </source>
</evidence>
<dbReference type="AlphaFoldDB" id="A0A2H3B789"/>
<dbReference type="InterPro" id="IPR032675">
    <property type="entry name" value="LRR_dom_sf"/>
</dbReference>
<protein>
    <submittedName>
        <fullName evidence="1">Uncharacterized protein</fullName>
    </submittedName>
</protein>
<dbReference type="Proteomes" id="UP000218334">
    <property type="component" value="Unassembled WGS sequence"/>
</dbReference>
<accession>A0A2H3B789</accession>
<gene>
    <name evidence="1" type="ORF">ARMSODRAFT_1087840</name>
</gene>
<proteinExistence type="predicted"/>
<dbReference type="Gene3D" id="3.80.10.10">
    <property type="entry name" value="Ribonuclease Inhibitor"/>
    <property type="match status" value="1"/>
</dbReference>
<reference evidence="2" key="1">
    <citation type="journal article" date="2017" name="Nat. Ecol. Evol.">
        <title>Genome expansion and lineage-specific genetic innovations in the forest pathogenic fungi Armillaria.</title>
        <authorList>
            <person name="Sipos G."/>
            <person name="Prasanna A.N."/>
            <person name="Walter M.C."/>
            <person name="O'Connor E."/>
            <person name="Balint B."/>
            <person name="Krizsan K."/>
            <person name="Kiss B."/>
            <person name="Hess J."/>
            <person name="Varga T."/>
            <person name="Slot J."/>
            <person name="Riley R."/>
            <person name="Boka B."/>
            <person name="Rigling D."/>
            <person name="Barry K."/>
            <person name="Lee J."/>
            <person name="Mihaltcheva S."/>
            <person name="LaButti K."/>
            <person name="Lipzen A."/>
            <person name="Waldron R."/>
            <person name="Moloney N.M."/>
            <person name="Sperisen C."/>
            <person name="Kredics L."/>
            <person name="Vagvoelgyi C."/>
            <person name="Patrignani A."/>
            <person name="Fitzpatrick D."/>
            <person name="Nagy I."/>
            <person name="Doyle S."/>
            <person name="Anderson J.B."/>
            <person name="Grigoriev I.V."/>
            <person name="Gueldener U."/>
            <person name="Muensterkoetter M."/>
            <person name="Nagy L.G."/>
        </authorList>
    </citation>
    <scope>NUCLEOTIDE SEQUENCE [LARGE SCALE GENOMIC DNA]</scope>
    <source>
        <strain evidence="2">28-4</strain>
    </source>
</reference>
<sequence>MDCFNFAKCKPYLYPLVTSLTITYTDTSSGRRPSMMPNIFAPLTQLESLTLNGACTIKSMSSDILASLGRLSESSIGCLTTVRLECLGRRVSPQKFPSFPLLLAAFKTGLQKLAISSATQFVAFEPESLKRLLNVEELELQYIRPGSWRHVAQFLDRRLKRLAVDICADQSDRCLPALLSLAPSRLDALRNFIMILLPLCLAWTPVETANELRALIKWYLDCFVVAPAETFNARFICENSRSSLFVPICDEMWKQRDEMFSESKVLRSLTIELYCMFGRVEDDFCTQAIKDRLPRLSDGGKLTVKIPVV</sequence>
<name>A0A2H3B789_9AGAR</name>